<dbReference type="PANTHER" id="PTHR21035">
    <property type="entry name" value="28S RIBOSOMAL PROTEIN S26, MITOCHONDRIAL"/>
    <property type="match status" value="1"/>
</dbReference>
<dbReference type="GO" id="GO:0005763">
    <property type="term" value="C:mitochondrial small ribosomal subunit"/>
    <property type="evidence" value="ECO:0007669"/>
    <property type="project" value="InterPro"/>
</dbReference>
<organism evidence="9">
    <name type="scientific">Alona affinis</name>
    <dbReference type="NCBI Taxonomy" id="381656"/>
    <lineage>
        <taxon>Eukaryota</taxon>
        <taxon>Metazoa</taxon>
        <taxon>Ecdysozoa</taxon>
        <taxon>Arthropoda</taxon>
        <taxon>Crustacea</taxon>
        <taxon>Branchiopoda</taxon>
        <taxon>Diplostraca</taxon>
        <taxon>Cladocera</taxon>
        <taxon>Anomopoda</taxon>
        <taxon>Chydoridae</taxon>
        <taxon>Alona</taxon>
    </lineage>
</organism>
<gene>
    <name evidence="9" type="primary">EOG090X0FQ9</name>
</gene>
<dbReference type="Pfam" id="PF14943">
    <property type="entry name" value="MRP-S26"/>
    <property type="match status" value="1"/>
</dbReference>
<sequence length="215" mass="24965">MFTRNAGRFLVTSMTNNVPSRGKRNWVRKPLGTGLAKSKMFKVPVKRVLPDDEAAEIKRLYDNYRCQMKSLRQYFFEESCRAAQTGDTAQLKLRLENEEHARLMEENELENQKTAALREIRLRAQAEETQKKVMASLIHAEKEKEMHQAEFEAFLELQKGKPIIQRGEIQRAIEEALANEVDLNFAIDLDGYVYRGKVTDMSNVPEEKRERLQSS</sequence>
<proteinExistence type="inferred from homology"/>
<evidence type="ECO:0000313" key="9">
    <source>
        <dbReference type="EMBL" id="CAG4635125.1"/>
    </source>
</evidence>
<evidence type="ECO:0000256" key="8">
    <source>
        <dbReference type="ARBA" id="ARBA00035344"/>
    </source>
</evidence>
<name>A0A9N6WPE4_9CRUS</name>
<evidence type="ECO:0000256" key="7">
    <source>
        <dbReference type="ARBA" id="ARBA00035138"/>
    </source>
</evidence>
<keyword evidence="6" id="KW-0687">Ribonucleoprotein</keyword>
<keyword evidence="3" id="KW-0809">Transit peptide</keyword>
<dbReference type="InterPro" id="IPR026140">
    <property type="entry name" value="Ribosomal_mS26"/>
</dbReference>
<evidence type="ECO:0000256" key="1">
    <source>
        <dbReference type="ARBA" id="ARBA00004173"/>
    </source>
</evidence>
<protein>
    <recommendedName>
        <fullName evidence="7">Small ribosomal subunit protein mS26</fullName>
    </recommendedName>
    <alternativeName>
        <fullName evidence="8">28S ribosomal protein S26, mitochondrial</fullName>
    </alternativeName>
</protein>
<keyword evidence="5" id="KW-0496">Mitochondrion</keyword>
<evidence type="ECO:0000256" key="3">
    <source>
        <dbReference type="ARBA" id="ARBA00022946"/>
    </source>
</evidence>
<reference evidence="9" key="1">
    <citation type="submission" date="2021-04" db="EMBL/GenBank/DDBJ databases">
        <authorList>
            <person name="Cornetti L."/>
        </authorList>
    </citation>
    <scope>NUCLEOTIDE SEQUENCE</scope>
</reference>
<keyword evidence="4" id="KW-0689">Ribosomal protein</keyword>
<comment type="similarity">
    <text evidence="2">Belongs to the mitochondrion-specific ribosomal protein mS26 family.</text>
</comment>
<dbReference type="AlphaFoldDB" id="A0A9N6WPE4"/>
<evidence type="ECO:0000256" key="5">
    <source>
        <dbReference type="ARBA" id="ARBA00023128"/>
    </source>
</evidence>
<evidence type="ECO:0000256" key="6">
    <source>
        <dbReference type="ARBA" id="ARBA00023274"/>
    </source>
</evidence>
<comment type="subcellular location">
    <subcellularLocation>
        <location evidence="1">Mitochondrion</location>
    </subcellularLocation>
</comment>
<accession>A0A9N6WPE4</accession>
<evidence type="ECO:0000256" key="2">
    <source>
        <dbReference type="ARBA" id="ARBA00009672"/>
    </source>
</evidence>
<evidence type="ECO:0000256" key="4">
    <source>
        <dbReference type="ARBA" id="ARBA00022980"/>
    </source>
</evidence>
<dbReference type="EMBL" id="OC978470">
    <property type="protein sequence ID" value="CAG4635125.1"/>
    <property type="molecule type" value="Genomic_DNA"/>
</dbReference>
<dbReference type="PANTHER" id="PTHR21035:SF2">
    <property type="entry name" value="SMALL RIBOSOMAL SUBUNIT PROTEIN MS26"/>
    <property type="match status" value="1"/>
</dbReference>